<dbReference type="GO" id="GO:0005886">
    <property type="term" value="C:plasma membrane"/>
    <property type="evidence" value="ECO:0007669"/>
    <property type="project" value="UniProtKB-SubCell"/>
</dbReference>
<dbReference type="GO" id="GO:0030428">
    <property type="term" value="C:cell septum"/>
    <property type="evidence" value="ECO:0007669"/>
    <property type="project" value="TreeGrafter"/>
</dbReference>
<feature type="transmembrane region" description="Helical" evidence="11">
    <location>
        <begin position="780"/>
        <end position="806"/>
    </location>
</feature>
<dbReference type="EMBL" id="CP064812">
    <property type="protein sequence ID" value="QPG74467.1"/>
    <property type="molecule type" value="Genomic_DNA"/>
</dbReference>
<evidence type="ECO:0000256" key="4">
    <source>
        <dbReference type="ARBA" id="ARBA00022676"/>
    </source>
</evidence>
<dbReference type="RefSeq" id="XP_038778032.1">
    <property type="nucleotide sequence ID" value="XM_038922104.1"/>
</dbReference>
<feature type="domain" description="Chitin synthase N-terminal" evidence="12">
    <location>
        <begin position="186"/>
        <end position="264"/>
    </location>
</feature>
<dbReference type="Pfam" id="PF01644">
    <property type="entry name" value="Chitin_synth_1"/>
    <property type="match status" value="2"/>
</dbReference>
<keyword evidence="7 11" id="KW-1133">Transmembrane helix</keyword>
<reference evidence="13" key="1">
    <citation type="submission" date="2020-10" db="EMBL/GenBank/DDBJ databases">
        <authorList>
            <person name="Roach M.J.R."/>
        </authorList>
    </citation>
    <scope>NUCLEOTIDE SEQUENCE</scope>
    <source>
        <strain evidence="13">CBS 1945</strain>
    </source>
</reference>
<evidence type="ECO:0000313" key="13">
    <source>
        <dbReference type="EMBL" id="QPG74467.1"/>
    </source>
</evidence>
<evidence type="ECO:0000256" key="2">
    <source>
        <dbReference type="ARBA" id="ARBA00012543"/>
    </source>
</evidence>
<gene>
    <name evidence="13" type="ORF">FOA43_001797</name>
</gene>
<feature type="transmembrane region" description="Helical" evidence="11">
    <location>
        <begin position="612"/>
        <end position="631"/>
    </location>
</feature>
<feature type="region of interest" description="Disordered" evidence="10">
    <location>
        <begin position="1"/>
        <end position="40"/>
    </location>
</feature>
<organism evidence="13 14">
    <name type="scientific">Eeniella nana</name>
    <name type="common">Yeast</name>
    <name type="synonym">Brettanomyces nanus</name>
    <dbReference type="NCBI Taxonomy" id="13502"/>
    <lineage>
        <taxon>Eukaryota</taxon>
        <taxon>Fungi</taxon>
        <taxon>Dikarya</taxon>
        <taxon>Ascomycota</taxon>
        <taxon>Saccharomycotina</taxon>
        <taxon>Pichiomycetes</taxon>
        <taxon>Pichiales</taxon>
        <taxon>Pichiaceae</taxon>
        <taxon>Brettanomyces</taxon>
    </lineage>
</organism>
<feature type="region of interest" description="Disordered" evidence="10">
    <location>
        <begin position="75"/>
        <end position="100"/>
    </location>
</feature>
<feature type="compositionally biased region" description="Polar residues" evidence="10">
    <location>
        <begin position="17"/>
        <end position="27"/>
    </location>
</feature>
<dbReference type="CDD" id="cd04190">
    <property type="entry name" value="Chitin_synth_C"/>
    <property type="match status" value="1"/>
</dbReference>
<evidence type="ECO:0000313" key="14">
    <source>
        <dbReference type="Proteomes" id="UP000662931"/>
    </source>
</evidence>
<dbReference type="EC" id="2.4.1.16" evidence="2"/>
<keyword evidence="6 11" id="KW-0812">Transmembrane</keyword>
<evidence type="ECO:0000256" key="10">
    <source>
        <dbReference type="SAM" id="MobiDB-lite"/>
    </source>
</evidence>
<evidence type="ECO:0000256" key="6">
    <source>
        <dbReference type="ARBA" id="ARBA00022692"/>
    </source>
</evidence>
<sequence length="1016" mass="115246">MSRPLQSPFDFDDSDNESINVHDSTSEGPFASPDDYNMNSWSRTNRRLPPEVQAALPVGLQAGFPVGLQTGSPVGPQMDLHFTPSLLSPPQTHSVDKYGNDYSQSYNFDDYYSTNDVDEAVRPTESSTKIRDLPSRPVNYSSSGFFQAFERDPDEPEIDYQPSLIEDEKQQLPETTNAPVNVAGTERVKLLNGRYYSFDYPVPKLLLENIPFEGAKDLAEFTYLRYHAITADPKDYRPDNSVARDFIENYPLRQKCYPIPRETELMIVCTMYNEDEILLARTLKGVFKNIKHMYNMFDDPDSPFGRSAWKKIVVVVVADGRNKLNERSKSLLTLLGCYQDGIIQEKVNDVDVKAHLFEYTTSFGIGKFKYDSKGGSRCRIPLVTDQTIPIQFMFLLKEKNAQKINSHRWALNFLCPNLNPKVVCLIDVGTEPGPDSIYKLWEAFKDPQVGGVCGEIRAMLGRHASANDETALFGKIAFWIWAKMSDLWACFCNPLVAAQNFEYKISNILDKPTESFYGFVTVLPGAFSAYRYTALQGDPLEAYFHGEDMKSDTEKPAGVLESNMYLAEDRILCYQLVSKPYSSFLLRYVHDSYAVTDVPSSVDEFMAQRRRWLNGSFFAALYSLIHFYRILRCSHSWGRKMLLVLEMSYQFISIIISWFALATYFLIFRILTLEVISTTIGFKVGNILAVVFLWIYITAAALTFIISFGNKPNQNKRLYQLVFALFGIVGIYMMFCVILLTISAIDSIKDAVSSSKTSLAVTLFKNSTFRNLTVSLASTYLLYLLSSLLFFDVFHLIACTIPYLLLNPAYVNVLSIYAFCNLDDISWGTKGALKSEESPKKQASVVNASGSSVEQELLLSEALQDPDEMYLQARKELESLDDGNKDINASNLKLSQKNYAKGRTYAVLIWLFSNFILLVVVLRTGGLDEYINIQDDGPPGSTTTTSTTATASATTTSTTTKRFVKREYDEHTASIFMTVILWIVVAMALFRFLGCIFYRLDFFRKRQKYHKAQVYY</sequence>
<comment type="subcellular location">
    <subcellularLocation>
        <location evidence="1">Cell membrane</location>
        <topology evidence="1">Multi-pass membrane protein</topology>
    </subcellularLocation>
</comment>
<evidence type="ECO:0000259" key="12">
    <source>
        <dbReference type="Pfam" id="PF08407"/>
    </source>
</evidence>
<dbReference type="SUPFAM" id="SSF53448">
    <property type="entry name" value="Nucleotide-diphospho-sugar transferases"/>
    <property type="match status" value="1"/>
</dbReference>
<dbReference type="GO" id="GO:0004100">
    <property type="term" value="F:chitin synthase activity"/>
    <property type="evidence" value="ECO:0007669"/>
    <property type="project" value="UniProtKB-EC"/>
</dbReference>
<evidence type="ECO:0000256" key="7">
    <source>
        <dbReference type="ARBA" id="ARBA00022989"/>
    </source>
</evidence>
<evidence type="ECO:0000256" key="5">
    <source>
        <dbReference type="ARBA" id="ARBA00022679"/>
    </source>
</evidence>
<dbReference type="InterPro" id="IPR013616">
    <property type="entry name" value="Chitin_synth_N"/>
</dbReference>
<dbReference type="InterPro" id="IPR029044">
    <property type="entry name" value="Nucleotide-diphossugar_trans"/>
</dbReference>
<dbReference type="AlphaFoldDB" id="A0A875RUD8"/>
<accession>A0A875RUD8</accession>
<feature type="transmembrane region" description="Helical" evidence="11">
    <location>
        <begin position="904"/>
        <end position="922"/>
    </location>
</feature>
<dbReference type="GO" id="GO:0006031">
    <property type="term" value="P:chitin biosynthetic process"/>
    <property type="evidence" value="ECO:0007669"/>
    <property type="project" value="TreeGrafter"/>
</dbReference>
<dbReference type="KEGG" id="bnn:FOA43_001797"/>
<dbReference type="GeneID" id="62195198"/>
<evidence type="ECO:0000256" key="1">
    <source>
        <dbReference type="ARBA" id="ARBA00004651"/>
    </source>
</evidence>
<feature type="transmembrane region" description="Helical" evidence="11">
    <location>
        <begin position="975"/>
        <end position="998"/>
    </location>
</feature>
<dbReference type="PANTHER" id="PTHR22914:SF9">
    <property type="entry name" value="CHITIN SYNTHASE 1"/>
    <property type="match status" value="1"/>
</dbReference>
<dbReference type="Pfam" id="PF08407">
    <property type="entry name" value="Chitin_synth_1N"/>
    <property type="match status" value="1"/>
</dbReference>
<dbReference type="OrthoDB" id="26569at2759"/>
<proteinExistence type="predicted"/>
<keyword evidence="4" id="KW-0328">Glycosyltransferase</keyword>
<evidence type="ECO:0000256" key="8">
    <source>
        <dbReference type="ARBA" id="ARBA00023136"/>
    </source>
</evidence>
<keyword evidence="14" id="KW-1185">Reference proteome</keyword>
<keyword evidence="3" id="KW-1003">Cell membrane</keyword>
<dbReference type="InterPro" id="IPR004835">
    <property type="entry name" value="Chitin_synth"/>
</dbReference>
<feature type="transmembrane region" description="Helical" evidence="11">
    <location>
        <begin position="643"/>
        <end position="667"/>
    </location>
</feature>
<keyword evidence="9" id="KW-0961">Cell wall biogenesis/degradation</keyword>
<evidence type="ECO:0000256" key="9">
    <source>
        <dbReference type="ARBA" id="ARBA00023316"/>
    </source>
</evidence>
<feature type="transmembrane region" description="Helical" evidence="11">
    <location>
        <begin position="721"/>
        <end position="745"/>
    </location>
</feature>
<dbReference type="Proteomes" id="UP000662931">
    <property type="component" value="Chromosome 1"/>
</dbReference>
<dbReference type="GO" id="GO:0071555">
    <property type="term" value="P:cell wall organization"/>
    <property type="evidence" value="ECO:0007669"/>
    <property type="project" value="UniProtKB-KW"/>
</dbReference>
<feature type="transmembrane region" description="Helical" evidence="11">
    <location>
        <begin position="687"/>
        <end position="709"/>
    </location>
</feature>
<protein>
    <recommendedName>
        <fullName evidence="2">chitin synthase</fullName>
        <ecNumber evidence="2">2.4.1.16</ecNumber>
    </recommendedName>
</protein>
<name>A0A875RUD8_EENNA</name>
<evidence type="ECO:0000256" key="3">
    <source>
        <dbReference type="ARBA" id="ARBA00022475"/>
    </source>
</evidence>
<evidence type="ECO:0000256" key="11">
    <source>
        <dbReference type="SAM" id="Phobius"/>
    </source>
</evidence>
<dbReference type="PANTHER" id="PTHR22914">
    <property type="entry name" value="CHITIN SYNTHASE"/>
    <property type="match status" value="1"/>
</dbReference>
<keyword evidence="8 11" id="KW-0472">Membrane</keyword>
<keyword evidence="5" id="KW-0808">Transferase</keyword>